<dbReference type="GO" id="GO:0005774">
    <property type="term" value="C:vacuolar membrane"/>
    <property type="evidence" value="ECO:0007669"/>
    <property type="project" value="TreeGrafter"/>
</dbReference>
<dbReference type="AlphaFoldDB" id="A0AAN5D0B1"/>
<reference evidence="7" key="1">
    <citation type="submission" date="2022-10" db="EMBL/GenBank/DDBJ databases">
        <title>Genome assembly of Pristionchus species.</title>
        <authorList>
            <person name="Yoshida K."/>
            <person name="Sommer R.J."/>
        </authorList>
    </citation>
    <scope>NUCLEOTIDE SEQUENCE [LARGE SCALE GENOMIC DNA]</scope>
    <source>
        <strain evidence="7">RS5460</strain>
    </source>
</reference>
<dbReference type="Gene3D" id="3.40.50.300">
    <property type="entry name" value="P-loop containing nucleotide triphosphate hydrolases"/>
    <property type="match status" value="1"/>
</dbReference>
<evidence type="ECO:0000256" key="1">
    <source>
        <dbReference type="ARBA" id="ARBA00004141"/>
    </source>
</evidence>
<protein>
    <recommendedName>
        <fullName evidence="5">ABC transporter domain-containing protein</fullName>
    </recommendedName>
</protein>
<gene>
    <name evidence="6" type="ORF">PMAYCL1PPCAC_24696</name>
</gene>
<keyword evidence="4" id="KW-0472">Membrane</keyword>
<sequence length="76" mass="8381">EQMFDLMAEDVEVKDALDASEYQLSEGRITVTDLSFEYHEGKKVLEDIFFSVSSGETIALVGSSGSGKSTIIRLLF</sequence>
<dbReference type="PANTHER" id="PTHR24221:SF654">
    <property type="entry name" value="ATP-BINDING CASSETTE SUB-FAMILY B MEMBER 6"/>
    <property type="match status" value="1"/>
</dbReference>
<dbReference type="SUPFAM" id="SSF52540">
    <property type="entry name" value="P-loop containing nucleoside triphosphate hydrolases"/>
    <property type="match status" value="1"/>
</dbReference>
<dbReference type="PANTHER" id="PTHR24221">
    <property type="entry name" value="ATP-BINDING CASSETTE SUB-FAMILY B"/>
    <property type="match status" value="1"/>
</dbReference>
<keyword evidence="3" id="KW-1133">Transmembrane helix</keyword>
<dbReference type="EMBL" id="BTRK01000005">
    <property type="protein sequence ID" value="GMR54501.1"/>
    <property type="molecule type" value="Genomic_DNA"/>
</dbReference>
<dbReference type="GO" id="GO:0020037">
    <property type="term" value="F:heme binding"/>
    <property type="evidence" value="ECO:0007669"/>
    <property type="project" value="TreeGrafter"/>
</dbReference>
<dbReference type="GO" id="GO:0016887">
    <property type="term" value="F:ATP hydrolysis activity"/>
    <property type="evidence" value="ECO:0007669"/>
    <property type="project" value="InterPro"/>
</dbReference>
<keyword evidence="7" id="KW-1185">Reference proteome</keyword>
<dbReference type="GO" id="GO:0005524">
    <property type="term" value="F:ATP binding"/>
    <property type="evidence" value="ECO:0007669"/>
    <property type="project" value="InterPro"/>
</dbReference>
<proteinExistence type="predicted"/>
<dbReference type="Proteomes" id="UP001328107">
    <property type="component" value="Unassembled WGS sequence"/>
</dbReference>
<comment type="caution">
    <text evidence="6">The sequence shown here is derived from an EMBL/GenBank/DDBJ whole genome shotgun (WGS) entry which is preliminary data.</text>
</comment>
<evidence type="ECO:0000313" key="7">
    <source>
        <dbReference type="Proteomes" id="UP001328107"/>
    </source>
</evidence>
<dbReference type="InterPro" id="IPR039421">
    <property type="entry name" value="Type_1_exporter"/>
</dbReference>
<dbReference type="InterPro" id="IPR036640">
    <property type="entry name" value="ABC1_TM_sf"/>
</dbReference>
<dbReference type="Gene3D" id="1.20.1560.10">
    <property type="entry name" value="ABC transporter type 1, transmembrane domain"/>
    <property type="match status" value="1"/>
</dbReference>
<evidence type="ECO:0000256" key="4">
    <source>
        <dbReference type="ARBA" id="ARBA00023136"/>
    </source>
</evidence>
<feature type="domain" description="ABC transporter" evidence="5">
    <location>
        <begin position="45"/>
        <end position="75"/>
    </location>
</feature>
<accession>A0AAN5D0B1</accession>
<organism evidence="6 7">
    <name type="scientific">Pristionchus mayeri</name>
    <dbReference type="NCBI Taxonomy" id="1317129"/>
    <lineage>
        <taxon>Eukaryota</taxon>
        <taxon>Metazoa</taxon>
        <taxon>Ecdysozoa</taxon>
        <taxon>Nematoda</taxon>
        <taxon>Chromadorea</taxon>
        <taxon>Rhabditida</taxon>
        <taxon>Rhabditina</taxon>
        <taxon>Diplogasteromorpha</taxon>
        <taxon>Diplogasteroidea</taxon>
        <taxon>Neodiplogasteridae</taxon>
        <taxon>Pristionchus</taxon>
    </lineage>
</organism>
<evidence type="ECO:0000256" key="2">
    <source>
        <dbReference type="ARBA" id="ARBA00022692"/>
    </source>
</evidence>
<feature type="non-terminal residue" evidence="6">
    <location>
        <position position="76"/>
    </location>
</feature>
<dbReference type="InterPro" id="IPR027417">
    <property type="entry name" value="P-loop_NTPase"/>
</dbReference>
<evidence type="ECO:0000313" key="6">
    <source>
        <dbReference type="EMBL" id="GMR54501.1"/>
    </source>
</evidence>
<evidence type="ECO:0000259" key="5">
    <source>
        <dbReference type="Pfam" id="PF00005"/>
    </source>
</evidence>
<name>A0AAN5D0B1_9BILA</name>
<keyword evidence="2" id="KW-0812">Transmembrane</keyword>
<feature type="non-terminal residue" evidence="6">
    <location>
        <position position="1"/>
    </location>
</feature>
<dbReference type="InterPro" id="IPR003439">
    <property type="entry name" value="ABC_transporter-like_ATP-bd"/>
</dbReference>
<evidence type="ECO:0000256" key="3">
    <source>
        <dbReference type="ARBA" id="ARBA00022989"/>
    </source>
</evidence>
<dbReference type="Pfam" id="PF00005">
    <property type="entry name" value="ABC_tran"/>
    <property type="match status" value="1"/>
</dbReference>
<comment type="subcellular location">
    <subcellularLocation>
        <location evidence="1">Membrane</location>
        <topology evidence="1">Multi-pass membrane protein</topology>
    </subcellularLocation>
</comment>
<dbReference type="GO" id="GO:0015439">
    <property type="term" value="F:ABC-type heme transporter activity"/>
    <property type="evidence" value="ECO:0007669"/>
    <property type="project" value="TreeGrafter"/>
</dbReference>